<feature type="compositionally biased region" description="Pro residues" evidence="1">
    <location>
        <begin position="513"/>
        <end position="532"/>
    </location>
</feature>
<dbReference type="EMBL" id="JARKIB010000063">
    <property type="protein sequence ID" value="KAJ7751076.1"/>
    <property type="molecule type" value="Genomic_DNA"/>
</dbReference>
<accession>A0AAD7IV01</accession>
<feature type="region of interest" description="Disordered" evidence="1">
    <location>
        <begin position="224"/>
        <end position="268"/>
    </location>
</feature>
<evidence type="ECO:0000313" key="2">
    <source>
        <dbReference type="EMBL" id="KAJ7751076.1"/>
    </source>
</evidence>
<evidence type="ECO:0000256" key="1">
    <source>
        <dbReference type="SAM" id="MobiDB-lite"/>
    </source>
</evidence>
<name>A0AAD7IV01_9AGAR</name>
<dbReference type="AlphaFoldDB" id="A0AAD7IV01"/>
<reference evidence="2" key="1">
    <citation type="submission" date="2023-03" db="EMBL/GenBank/DDBJ databases">
        <title>Massive genome expansion in bonnet fungi (Mycena s.s.) driven by repeated elements and novel gene families across ecological guilds.</title>
        <authorList>
            <consortium name="Lawrence Berkeley National Laboratory"/>
            <person name="Harder C.B."/>
            <person name="Miyauchi S."/>
            <person name="Viragh M."/>
            <person name="Kuo A."/>
            <person name="Thoen E."/>
            <person name="Andreopoulos B."/>
            <person name="Lu D."/>
            <person name="Skrede I."/>
            <person name="Drula E."/>
            <person name="Henrissat B."/>
            <person name="Morin E."/>
            <person name="Kohler A."/>
            <person name="Barry K."/>
            <person name="LaButti K."/>
            <person name="Morin E."/>
            <person name="Salamov A."/>
            <person name="Lipzen A."/>
            <person name="Mereny Z."/>
            <person name="Hegedus B."/>
            <person name="Baldrian P."/>
            <person name="Stursova M."/>
            <person name="Weitz H."/>
            <person name="Taylor A."/>
            <person name="Grigoriev I.V."/>
            <person name="Nagy L.G."/>
            <person name="Martin F."/>
            <person name="Kauserud H."/>
        </authorList>
    </citation>
    <scope>NUCLEOTIDE SEQUENCE</scope>
    <source>
        <strain evidence="2">CBHHK182m</strain>
    </source>
</reference>
<proteinExistence type="predicted"/>
<organism evidence="2 3">
    <name type="scientific">Mycena metata</name>
    <dbReference type="NCBI Taxonomy" id="1033252"/>
    <lineage>
        <taxon>Eukaryota</taxon>
        <taxon>Fungi</taxon>
        <taxon>Dikarya</taxon>
        <taxon>Basidiomycota</taxon>
        <taxon>Agaricomycotina</taxon>
        <taxon>Agaricomycetes</taxon>
        <taxon>Agaricomycetidae</taxon>
        <taxon>Agaricales</taxon>
        <taxon>Marasmiineae</taxon>
        <taxon>Mycenaceae</taxon>
        <taxon>Mycena</taxon>
    </lineage>
</organism>
<comment type="caution">
    <text evidence="2">The sequence shown here is derived from an EMBL/GenBank/DDBJ whole genome shotgun (WGS) entry which is preliminary data.</text>
</comment>
<protein>
    <submittedName>
        <fullName evidence="2">Uncharacterized protein</fullName>
    </submittedName>
</protein>
<feature type="compositionally biased region" description="Low complexity" evidence="1">
    <location>
        <begin position="257"/>
        <end position="268"/>
    </location>
</feature>
<keyword evidence="3" id="KW-1185">Reference proteome</keyword>
<evidence type="ECO:0000313" key="3">
    <source>
        <dbReference type="Proteomes" id="UP001215598"/>
    </source>
</evidence>
<sequence>MQVRRCSPTHDPQQMQPHPLLFQFPCMSSSRAVFRSEVPHCRTSSRALISVPRADPSLEDGNDWQLADETNVPECWGRHESQSSDRCNVSERYLRHLKAAELGLGSDEEYTNHERYLDEIENPRMILGDLEPRAVTRPPHDAGLVQHMRALRLLQGARGRLVMNDFLHEDPAAQQRLKGVCAGLDGTIGAKVTQRDKQQLELEESKRVLEKLRRGVIEGRQQLQQVEDERRVTTDSLRPGEQNPIIPDSQFTSIPHPASGGPLSGSGSALAQTDFTEKGLAKLSAGDLEKLRMYLRGMKLPRCEVAAEMFARWVQVHRDTAIKGVPVSKQSLIVDLRDVRGRNRIMPLVPSKERKRQQHQLCLLCLLGVLAVPYAYARLLQKAGIQVAGARSTNPAAWTQSATDDEVVRFLANQGLTIAEADDSWQFARNYVQAMVHEGAARTGGGRPEDVQYAGLLARVEAEVKVHGMPPGLRREADDRLVCFRGLMGYQEGVVPVFDFTEKLSALGVGSPPSQPVPKPPSPRVASPPPARLPQGPSRNGETVEREDRKYQGRAGRSYEPRAYEAQDGHRTGGVVGRGRGHNSYGAGPSRRGRERDHGHYYTAPSNSARSWRRSRSPSDQRGK</sequence>
<dbReference type="Proteomes" id="UP001215598">
    <property type="component" value="Unassembled WGS sequence"/>
</dbReference>
<gene>
    <name evidence="2" type="ORF">B0H16DRAFT_839035</name>
</gene>
<feature type="region of interest" description="Disordered" evidence="1">
    <location>
        <begin position="509"/>
        <end position="624"/>
    </location>
</feature>
<feature type="compositionally biased region" description="Basic and acidic residues" evidence="1">
    <location>
        <begin position="542"/>
        <end position="571"/>
    </location>
</feature>